<evidence type="ECO:0000256" key="2">
    <source>
        <dbReference type="ARBA" id="ARBA00005992"/>
    </source>
</evidence>
<dbReference type="GO" id="GO:0071972">
    <property type="term" value="F:peptidoglycan L,D-transpeptidase activity"/>
    <property type="evidence" value="ECO:0007669"/>
    <property type="project" value="TreeGrafter"/>
</dbReference>
<evidence type="ECO:0000256" key="5">
    <source>
        <dbReference type="ARBA" id="ARBA00022984"/>
    </source>
</evidence>
<name>A0A0K1E799_CHOCO</name>
<dbReference type="EMBL" id="CP012159">
    <property type="protein sequence ID" value="AKT36735.1"/>
    <property type="molecule type" value="Genomic_DNA"/>
</dbReference>
<dbReference type="InterPro" id="IPR050979">
    <property type="entry name" value="LD-transpeptidase"/>
</dbReference>
<dbReference type="UniPathway" id="UPA00219"/>
<keyword evidence="6 7" id="KW-0961">Cell wall biogenesis/degradation</keyword>
<dbReference type="OrthoDB" id="9786799at2"/>
<evidence type="ECO:0000256" key="8">
    <source>
        <dbReference type="SAM" id="MobiDB-lite"/>
    </source>
</evidence>
<evidence type="ECO:0000313" key="11">
    <source>
        <dbReference type="Proteomes" id="UP000067626"/>
    </source>
</evidence>
<dbReference type="Pfam" id="PF03734">
    <property type="entry name" value="YkuD"/>
    <property type="match status" value="1"/>
</dbReference>
<dbReference type="PROSITE" id="PS52029">
    <property type="entry name" value="LD_TPASE"/>
    <property type="match status" value="1"/>
</dbReference>
<dbReference type="GO" id="GO:0005576">
    <property type="term" value="C:extracellular region"/>
    <property type="evidence" value="ECO:0007669"/>
    <property type="project" value="TreeGrafter"/>
</dbReference>
<keyword evidence="3" id="KW-0808">Transferase</keyword>
<dbReference type="KEGG" id="ccro:CMC5_008560"/>
<evidence type="ECO:0000256" key="4">
    <source>
        <dbReference type="ARBA" id="ARBA00022960"/>
    </source>
</evidence>
<feature type="active site" description="Proton donor/acceptor" evidence="7">
    <location>
        <position position="444"/>
    </location>
</feature>
<reference evidence="10 11" key="1">
    <citation type="submission" date="2015-07" db="EMBL/GenBank/DDBJ databases">
        <title>Genome analysis of myxobacterium Chondromyces crocatus Cm c5 reveals a high potential for natural compound synthesis and the genetic basis for the loss of fruiting body formation.</title>
        <authorList>
            <person name="Zaburannyi N."/>
            <person name="Bunk B."/>
            <person name="Maier J."/>
            <person name="Overmann J."/>
            <person name="Mueller R."/>
        </authorList>
    </citation>
    <scope>NUCLEOTIDE SEQUENCE [LARGE SCALE GENOMIC DNA]</scope>
    <source>
        <strain evidence="10 11">Cm c5</strain>
    </source>
</reference>
<comment type="pathway">
    <text evidence="1 7">Cell wall biogenesis; peptidoglycan biosynthesis.</text>
</comment>
<comment type="similarity">
    <text evidence="2">Belongs to the YkuD family.</text>
</comment>
<evidence type="ECO:0000256" key="1">
    <source>
        <dbReference type="ARBA" id="ARBA00004752"/>
    </source>
</evidence>
<organism evidence="10 11">
    <name type="scientific">Chondromyces crocatus</name>
    <dbReference type="NCBI Taxonomy" id="52"/>
    <lineage>
        <taxon>Bacteria</taxon>
        <taxon>Pseudomonadati</taxon>
        <taxon>Myxococcota</taxon>
        <taxon>Polyangia</taxon>
        <taxon>Polyangiales</taxon>
        <taxon>Polyangiaceae</taxon>
        <taxon>Chondromyces</taxon>
    </lineage>
</organism>
<dbReference type="STRING" id="52.CMC5_008560"/>
<dbReference type="GO" id="GO:0016740">
    <property type="term" value="F:transferase activity"/>
    <property type="evidence" value="ECO:0007669"/>
    <property type="project" value="UniProtKB-KW"/>
</dbReference>
<dbReference type="PANTHER" id="PTHR30582">
    <property type="entry name" value="L,D-TRANSPEPTIDASE"/>
    <property type="match status" value="1"/>
</dbReference>
<dbReference type="GO" id="GO:0071555">
    <property type="term" value="P:cell wall organization"/>
    <property type="evidence" value="ECO:0007669"/>
    <property type="project" value="UniProtKB-UniRule"/>
</dbReference>
<feature type="region of interest" description="Disordered" evidence="8">
    <location>
        <begin position="19"/>
        <end position="48"/>
    </location>
</feature>
<dbReference type="InterPro" id="IPR005490">
    <property type="entry name" value="LD_TPept_cat_dom"/>
</dbReference>
<dbReference type="SUPFAM" id="SSF141523">
    <property type="entry name" value="L,D-transpeptidase catalytic domain-like"/>
    <property type="match status" value="1"/>
</dbReference>
<keyword evidence="4 7" id="KW-0133">Cell shape</keyword>
<protein>
    <recommendedName>
        <fullName evidence="9">L,D-TPase catalytic domain-containing protein</fullName>
    </recommendedName>
</protein>
<feature type="domain" description="L,D-TPase catalytic" evidence="9">
    <location>
        <begin position="359"/>
        <end position="498"/>
    </location>
</feature>
<evidence type="ECO:0000313" key="10">
    <source>
        <dbReference type="EMBL" id="AKT36735.1"/>
    </source>
</evidence>
<gene>
    <name evidence="10" type="ORF">CMC5_008560</name>
</gene>
<dbReference type="Gene3D" id="2.40.440.10">
    <property type="entry name" value="L,D-transpeptidase catalytic domain-like"/>
    <property type="match status" value="1"/>
</dbReference>
<dbReference type="Proteomes" id="UP000067626">
    <property type="component" value="Chromosome"/>
</dbReference>
<accession>A0A0K1E799</accession>
<dbReference type="GO" id="GO:0008360">
    <property type="term" value="P:regulation of cell shape"/>
    <property type="evidence" value="ECO:0007669"/>
    <property type="project" value="UniProtKB-UniRule"/>
</dbReference>
<feature type="active site" description="Nucleophile" evidence="7">
    <location>
        <position position="460"/>
    </location>
</feature>
<evidence type="ECO:0000256" key="7">
    <source>
        <dbReference type="PROSITE-ProRule" id="PRU01373"/>
    </source>
</evidence>
<dbReference type="AlphaFoldDB" id="A0A0K1E799"/>
<evidence type="ECO:0000259" key="9">
    <source>
        <dbReference type="PROSITE" id="PS52029"/>
    </source>
</evidence>
<dbReference type="PROSITE" id="PS51257">
    <property type="entry name" value="PROKAR_LIPOPROTEIN"/>
    <property type="match status" value="1"/>
</dbReference>
<evidence type="ECO:0000256" key="3">
    <source>
        <dbReference type="ARBA" id="ARBA00022679"/>
    </source>
</evidence>
<dbReference type="CDD" id="cd16913">
    <property type="entry name" value="YkuD_like"/>
    <property type="match status" value="1"/>
</dbReference>
<dbReference type="InterPro" id="IPR038063">
    <property type="entry name" value="Transpep_catalytic_dom"/>
</dbReference>
<evidence type="ECO:0000256" key="6">
    <source>
        <dbReference type="ARBA" id="ARBA00023316"/>
    </source>
</evidence>
<feature type="compositionally biased region" description="Pro residues" evidence="8">
    <location>
        <begin position="36"/>
        <end position="45"/>
    </location>
</feature>
<proteinExistence type="inferred from homology"/>
<dbReference type="GO" id="GO:0018104">
    <property type="term" value="P:peptidoglycan-protein cross-linking"/>
    <property type="evidence" value="ECO:0007669"/>
    <property type="project" value="TreeGrafter"/>
</dbReference>
<sequence length="499" mass="54778">MRSPRILIALLFGATACLGSSEPPGRSSMERLDPPVLSPPPPAPPEQEAEIVPVESPDALRPGQGDRLASTAMRTFVHAEPRRRSMRLGYLRAGTVVERAAAPAGTDGCSKGWYAIHPRGYVCIGRTASLDVDLDVVHATPHGPLRGEAYPYRYVVSRNPPPHLYVRLPTPAEQRKVEGYGGRHEKSSWELRNEQLLGVPDPPTEYLASGRDLPKPYGAEEKLRYASHRGRARHNSAFGLISTFDWTGRRFGLTTELDLIPIDRTRAVIPSQVRGVEVKTEGTPAFVMHHGVRTLKPDAAGELRPEGWAEHRSGWVLTGRSAVSGVYVETDTGLWLPASGLRIAQLGRDLWAYASRGLKWIDVSIDRQILVAYEGTRPVFSALVSTGRGGLADPETTSATVQGTFFVQSKHVSATMDGDEASENARDLRDVPYVQYFHKGYALHGVYWHDDFGKVKSNGCVNMSPADAAWLFAWTEPVVPPAWHGTIHEKGGTLVYVHP</sequence>
<keyword evidence="11" id="KW-1185">Reference proteome</keyword>
<keyword evidence="5 7" id="KW-0573">Peptidoglycan synthesis</keyword>
<dbReference type="RefSeq" id="WP_050429202.1">
    <property type="nucleotide sequence ID" value="NZ_CP012159.1"/>
</dbReference>
<dbReference type="PANTHER" id="PTHR30582:SF2">
    <property type="entry name" value="L,D-TRANSPEPTIDASE YCIB-RELATED"/>
    <property type="match status" value="1"/>
</dbReference>